<dbReference type="AlphaFoldDB" id="A0A2G5TYA8"/>
<comment type="caution">
    <text evidence="1">The sequence shown here is derived from an EMBL/GenBank/DDBJ whole genome shotgun (WGS) entry which is preliminary data.</text>
</comment>
<sequence>MNQPRPGQLYRERRRQLHQQRLRAGHEGQRLLEARVRAHQRRVFRKSFPDTPPPGRTPEPVYPIAKLPLGQWGVEFGDEIVPVLPPNATVDFKSWSPAAFLQWVAMILPQEIQQGFGDRIKLRILGGYHIKIIADSITVQQALGMDDEPYSKLQSEARKILNSYRAEKFDRRMMQYMVDKNKWELQEMRLAAGPIHWR</sequence>
<dbReference type="Proteomes" id="UP000230233">
    <property type="component" value="Chromosome IV"/>
</dbReference>
<organism evidence="1 2">
    <name type="scientific">Caenorhabditis nigoni</name>
    <dbReference type="NCBI Taxonomy" id="1611254"/>
    <lineage>
        <taxon>Eukaryota</taxon>
        <taxon>Metazoa</taxon>
        <taxon>Ecdysozoa</taxon>
        <taxon>Nematoda</taxon>
        <taxon>Chromadorea</taxon>
        <taxon>Rhabditida</taxon>
        <taxon>Rhabditina</taxon>
        <taxon>Rhabditomorpha</taxon>
        <taxon>Rhabditoidea</taxon>
        <taxon>Rhabditidae</taxon>
        <taxon>Peloderinae</taxon>
        <taxon>Caenorhabditis</taxon>
    </lineage>
</organism>
<evidence type="ECO:0000313" key="1">
    <source>
        <dbReference type="EMBL" id="PIC32300.1"/>
    </source>
</evidence>
<proteinExistence type="predicted"/>
<dbReference type="EMBL" id="PDUG01000004">
    <property type="protein sequence ID" value="PIC32300.1"/>
    <property type="molecule type" value="Genomic_DNA"/>
</dbReference>
<dbReference type="OrthoDB" id="5911739at2759"/>
<protein>
    <submittedName>
        <fullName evidence="1">Uncharacterized protein</fullName>
    </submittedName>
</protein>
<keyword evidence="2" id="KW-1185">Reference proteome</keyword>
<name>A0A2G5TYA8_9PELO</name>
<reference evidence="2" key="1">
    <citation type="submission" date="2017-10" db="EMBL/GenBank/DDBJ databases">
        <title>Rapid genome shrinkage in a self-fertile nematode reveals novel sperm competition proteins.</title>
        <authorList>
            <person name="Yin D."/>
            <person name="Schwarz E.M."/>
            <person name="Thomas C.G."/>
            <person name="Felde R.L."/>
            <person name="Korf I.F."/>
            <person name="Cutter A.D."/>
            <person name="Schartner C.M."/>
            <person name="Ralston E.J."/>
            <person name="Meyer B.J."/>
            <person name="Haag E.S."/>
        </authorList>
    </citation>
    <scope>NUCLEOTIDE SEQUENCE [LARGE SCALE GENOMIC DNA]</scope>
    <source>
        <strain evidence="2">JU1422</strain>
    </source>
</reference>
<gene>
    <name evidence="1" type="primary">Cnig_chr_IV.g12680</name>
    <name evidence="1" type="ORF">B9Z55_012680</name>
</gene>
<accession>A0A2G5TYA8</accession>
<evidence type="ECO:0000313" key="2">
    <source>
        <dbReference type="Proteomes" id="UP000230233"/>
    </source>
</evidence>